<dbReference type="Proteomes" id="UP001342631">
    <property type="component" value="Unassembled WGS sequence"/>
</dbReference>
<gene>
    <name evidence="3" type="ORF">ASNO1_71790</name>
</gene>
<feature type="domain" description="Immunity protein 52" evidence="1">
    <location>
        <begin position="536"/>
        <end position="773"/>
    </location>
</feature>
<accession>A0ABQ6R3M6</accession>
<feature type="domain" description="Tox-REase-5" evidence="2">
    <location>
        <begin position="403"/>
        <end position="493"/>
    </location>
</feature>
<reference evidence="3 4" key="1">
    <citation type="journal article" date="2024" name="Arch. Microbiol.">
        <title>Corallococcus caeni sp. nov., a novel myxobacterium isolated from activated sludge.</title>
        <authorList>
            <person name="Tomita S."/>
            <person name="Nakai R."/>
            <person name="Kuroda K."/>
            <person name="Kurashita H."/>
            <person name="Hatamoto M."/>
            <person name="Yamaguchi T."/>
            <person name="Narihiro T."/>
        </authorList>
    </citation>
    <scope>NUCLEOTIDE SEQUENCE [LARGE SCALE GENOMIC DNA]</scope>
    <source>
        <strain evidence="3 4">NO1</strain>
    </source>
</reference>
<dbReference type="PROSITE" id="PS51257">
    <property type="entry name" value="PROKAR_LIPOPROTEIN"/>
    <property type="match status" value="1"/>
</dbReference>
<dbReference type="RefSeq" id="WP_338282150.1">
    <property type="nucleotide sequence ID" value="NZ_BTTX01000010.1"/>
</dbReference>
<dbReference type="Pfam" id="PF15579">
    <property type="entry name" value="Imm52"/>
    <property type="match status" value="1"/>
</dbReference>
<dbReference type="InterPro" id="IPR028969">
    <property type="entry name" value="Imm52"/>
</dbReference>
<comment type="caution">
    <text evidence="3">The sequence shown here is derived from an EMBL/GenBank/DDBJ whole genome shotgun (WGS) entry which is preliminary data.</text>
</comment>
<evidence type="ECO:0000259" key="1">
    <source>
        <dbReference type="Pfam" id="PF15579"/>
    </source>
</evidence>
<protein>
    <recommendedName>
        <fullName evidence="5">Tox-REase-5 domain-containing protein</fullName>
    </recommendedName>
</protein>
<dbReference type="Pfam" id="PF15648">
    <property type="entry name" value="Tox-REase-5"/>
    <property type="match status" value="1"/>
</dbReference>
<evidence type="ECO:0000313" key="4">
    <source>
        <dbReference type="Proteomes" id="UP001342631"/>
    </source>
</evidence>
<evidence type="ECO:0000313" key="3">
    <source>
        <dbReference type="EMBL" id="GMU10925.1"/>
    </source>
</evidence>
<name>A0ABQ6R3M6_9BACT</name>
<organism evidence="3 4">
    <name type="scientific">Corallococcus caeni</name>
    <dbReference type="NCBI Taxonomy" id="3082388"/>
    <lineage>
        <taxon>Bacteria</taxon>
        <taxon>Pseudomonadati</taxon>
        <taxon>Myxococcota</taxon>
        <taxon>Myxococcia</taxon>
        <taxon>Myxococcales</taxon>
        <taxon>Cystobacterineae</taxon>
        <taxon>Myxococcaceae</taxon>
        <taxon>Corallococcus</taxon>
    </lineage>
</organism>
<dbReference type="EMBL" id="BTTX01000010">
    <property type="protein sequence ID" value="GMU10925.1"/>
    <property type="molecule type" value="Genomic_DNA"/>
</dbReference>
<dbReference type="InterPro" id="IPR028904">
    <property type="entry name" value="Tox-REase-5_dom"/>
</dbReference>
<keyword evidence="4" id="KW-1185">Reference proteome</keyword>
<sequence length="776" mass="83383">MRAEALWVCLAVLVTGCAPLRPVSGRSLSYTTGTVAVEASSRAVVVEPVEELPRLHRRKAIRQEGTGASPGRVAVAASPAAQGDVWEKLLTDAGLEEGDERPLPGGRLTPTQAARLLTLLLRKPVTLGTFPARMAVGHLLREVLAEGAVSREDLSRRVERFSRVAVLRPDGYLAWVWNGRTQQKAGAVEWKGGAFRAGPFELGRFYGSNGFVFQLADEQMAPVNGPVFVEVYDDADLLGRTLDGAEAAVVKLALALGKFFTYPLDSVAALKDLPAGVAALLASSPEYFERFRFMSRGDQMRTVAELATNLLLTTGSATSATRTVTGALTGAEATVPVLSLSAQGALAIERVAVPVGRAASVLGGGPGAAIILQRASTAAQGGAPSRGPGQWAPVKESMKPRARRYQEQITGHTADEAYWVGGTSTQAGGVKFDGFKDGVLLEAKGPGYAQFFDGLDPKEWFKNSGARDLAEQARRQSDIVRGMGIPIEWHVAEAGAARAIEQLLESEAILGINVIPTPARQGNRVTASSETTAWPETYYAGAYWGPRKESPEECARRTADFLNLLSPYDPLLTTWYKSTRSLKDVRKYPLMPPDVATLAELFRRGVNREKGGPVFESLGFRFLSVNGGLGTDRVDLNTVCGAFSEVNANLCLMSLPNKGPHTERLLSVPVLSGVLRSMALAFDPDWAFAGSHEYRKQMNADSTAGAFVGWVTYQSRRRGTVPPLPAPVRIEPVEDRGALIILSPERISARNPEHVEQGHRVSALLAKAGLMRPVMP</sequence>
<evidence type="ECO:0008006" key="5">
    <source>
        <dbReference type="Google" id="ProtNLM"/>
    </source>
</evidence>
<evidence type="ECO:0000259" key="2">
    <source>
        <dbReference type="Pfam" id="PF15648"/>
    </source>
</evidence>
<proteinExistence type="predicted"/>